<evidence type="ECO:0000256" key="1">
    <source>
        <dbReference type="ARBA" id="ARBA00000085"/>
    </source>
</evidence>
<dbReference type="Gene3D" id="3.30.565.10">
    <property type="entry name" value="Histidine kinase-like ATPase, C-terminal domain"/>
    <property type="match status" value="1"/>
</dbReference>
<keyword evidence="5" id="KW-0614">Plasmid</keyword>
<dbReference type="Pfam" id="PF02518">
    <property type="entry name" value="HATPase_c"/>
    <property type="match status" value="1"/>
</dbReference>
<comment type="catalytic activity">
    <reaction evidence="1">
        <text>ATP + protein L-histidine = ADP + protein N-phospho-L-histidine.</text>
        <dbReference type="EC" id="2.7.13.3"/>
    </reaction>
</comment>
<dbReference type="SUPFAM" id="SSF52172">
    <property type="entry name" value="CheY-like"/>
    <property type="match status" value="1"/>
</dbReference>
<dbReference type="InterPro" id="IPR004358">
    <property type="entry name" value="Sig_transdc_His_kin-like_C"/>
</dbReference>
<dbReference type="SUPFAM" id="SSF55874">
    <property type="entry name" value="ATPase domain of HSP90 chaperone/DNA topoisomerase II/histidine kinase"/>
    <property type="match status" value="1"/>
</dbReference>
<dbReference type="Gene3D" id="1.10.287.130">
    <property type="match status" value="1"/>
</dbReference>
<dbReference type="GO" id="GO:0000155">
    <property type="term" value="F:phosphorelay sensor kinase activity"/>
    <property type="evidence" value="ECO:0007669"/>
    <property type="project" value="InterPro"/>
</dbReference>
<evidence type="ECO:0000313" key="5">
    <source>
        <dbReference type="EMBL" id="APT60401.1"/>
    </source>
</evidence>
<dbReference type="PANTHER" id="PTHR43065:SF49">
    <property type="entry name" value="HISTIDINE KINASE"/>
    <property type="match status" value="1"/>
</dbReference>
<dbReference type="InterPro" id="IPR011006">
    <property type="entry name" value="CheY-like_superfamily"/>
</dbReference>
<dbReference type="Proteomes" id="UP000185494">
    <property type="component" value="Chromosome 2"/>
</dbReference>
<reference evidence="5 6" key="1">
    <citation type="submission" date="2016-05" db="EMBL/GenBank/DDBJ databases">
        <title>Complete Genome and Methylome Analysis of Psychrotrophic Bacterial Isolates from Antarctic Lake Untersee.</title>
        <authorList>
            <person name="Fomenkov A."/>
            <person name="Akimov V.N."/>
            <person name="Vasilyeva L.V."/>
            <person name="Andersen D."/>
            <person name="Vincze T."/>
            <person name="Roberts R.J."/>
        </authorList>
    </citation>
    <scope>NUCLEOTIDE SEQUENCE [LARGE SCALE GENOMIC DNA]</scope>
    <source>
        <strain evidence="5 6">U14-5</strain>
        <plasmid evidence="6">Plasmid 2</plasmid>
    </source>
</reference>
<dbReference type="InterPro" id="IPR005467">
    <property type="entry name" value="His_kinase_dom"/>
</dbReference>
<dbReference type="CDD" id="cd00082">
    <property type="entry name" value="HisKA"/>
    <property type="match status" value="1"/>
</dbReference>
<dbReference type="PANTHER" id="PTHR43065">
    <property type="entry name" value="SENSOR HISTIDINE KINASE"/>
    <property type="match status" value="1"/>
</dbReference>
<feature type="domain" description="Histidine kinase" evidence="4">
    <location>
        <begin position="197"/>
        <end position="424"/>
    </location>
</feature>
<dbReference type="EMBL" id="CP015586">
    <property type="protein sequence ID" value="APT60401.1"/>
    <property type="molecule type" value="Genomic_DNA"/>
</dbReference>
<dbReference type="RefSeq" id="WP_075801097.1">
    <property type="nucleotide sequence ID" value="NZ_CP015586.1"/>
</dbReference>
<dbReference type="AlphaFoldDB" id="A0A1L7ANN8"/>
<geneLocation type="plasmid" evidence="5 6">
    <name>2</name>
</geneLocation>
<dbReference type="InterPro" id="IPR036890">
    <property type="entry name" value="HATPase_C_sf"/>
</dbReference>
<name>A0A1L7ANN8_9PROT</name>
<dbReference type="EC" id="2.7.13.3" evidence="2"/>
<proteinExistence type="predicted"/>
<accession>A0A1L7ANN8</accession>
<dbReference type="PROSITE" id="PS50109">
    <property type="entry name" value="HIS_KIN"/>
    <property type="match status" value="1"/>
</dbReference>
<sequence>MQQADPSAADVFLILAPIGRDAAEIARVLDGMDVSTRVAGTLAELCAILEPNHGSGFAALLLTEEALIGGAGELTAFLRRQPPWSDLPVILLTSGGRWRGAEGRWAAFEALGNVTLLTRPLHAETLLSAARAALRARARQHETRSHLEALKLAAETLEARVAERTEALEAETAGRIAAQERLLQVQKMEAIGQLAGGVAHDFNNSSAVVLAGLSLLERRYGAALAASGPGASRLLAELRDGAERGAEVSRRLLAFSRREKLHATELDAAQVLGGLRTMLANALGPGIRIRVEVPAQAARIRADRRQLETVLINLAINARDAMPNGGEVTFTAAAEVVPADHRTHVPDLKPGAYVRLVVADAGTGMDMKTLARATEPFFTTKPQDRGTGLGLSMADGFAVQSGGALRLESESGRGTKVFLWLPQA</sequence>
<evidence type="ECO:0000256" key="3">
    <source>
        <dbReference type="ARBA" id="ARBA00022553"/>
    </source>
</evidence>
<dbReference type="InterPro" id="IPR003661">
    <property type="entry name" value="HisK_dim/P_dom"/>
</dbReference>
<dbReference type="PRINTS" id="PR00344">
    <property type="entry name" value="BCTRLSENSOR"/>
</dbReference>
<protein>
    <recommendedName>
        <fullName evidence="2">histidine kinase</fullName>
        <ecNumber evidence="2">2.7.13.3</ecNumber>
    </recommendedName>
</protein>
<dbReference type="InterPro" id="IPR003594">
    <property type="entry name" value="HATPase_dom"/>
</dbReference>
<keyword evidence="3" id="KW-0597">Phosphoprotein</keyword>
<organism evidence="5 6">
    <name type="scientific">Roseomonas gilardii</name>
    <dbReference type="NCBI Taxonomy" id="257708"/>
    <lineage>
        <taxon>Bacteria</taxon>
        <taxon>Pseudomonadati</taxon>
        <taxon>Pseudomonadota</taxon>
        <taxon>Alphaproteobacteria</taxon>
        <taxon>Acetobacterales</taxon>
        <taxon>Roseomonadaceae</taxon>
        <taxon>Roseomonas</taxon>
    </lineage>
</organism>
<evidence type="ECO:0000256" key="2">
    <source>
        <dbReference type="ARBA" id="ARBA00012438"/>
    </source>
</evidence>
<evidence type="ECO:0000313" key="6">
    <source>
        <dbReference type="Proteomes" id="UP000185494"/>
    </source>
</evidence>
<dbReference type="SMART" id="SM00387">
    <property type="entry name" value="HATPase_c"/>
    <property type="match status" value="1"/>
</dbReference>
<evidence type="ECO:0000259" key="4">
    <source>
        <dbReference type="PROSITE" id="PS50109"/>
    </source>
</evidence>
<gene>
    <name evidence="5" type="ORF">RGI145_23960</name>
</gene>
<dbReference type="KEGG" id="rgi:RGI145_23960"/>